<feature type="region of interest" description="Disordered" evidence="1">
    <location>
        <begin position="29"/>
        <end position="58"/>
    </location>
</feature>
<feature type="compositionally biased region" description="Basic and acidic residues" evidence="1">
    <location>
        <begin position="122"/>
        <end position="153"/>
    </location>
</feature>
<evidence type="ECO:0000313" key="2">
    <source>
        <dbReference type="EMBL" id="CAK9104810.1"/>
    </source>
</evidence>
<gene>
    <name evidence="2" type="ORF">CCMP2556_LOCUS49102</name>
</gene>
<dbReference type="EMBL" id="CAXAMN010026661">
    <property type="protein sequence ID" value="CAK9104810.1"/>
    <property type="molecule type" value="Genomic_DNA"/>
</dbReference>
<dbReference type="Proteomes" id="UP001642484">
    <property type="component" value="Unassembled WGS sequence"/>
</dbReference>
<feature type="region of interest" description="Disordered" evidence="1">
    <location>
        <begin position="122"/>
        <end position="183"/>
    </location>
</feature>
<accession>A0ABP0RXA6</accession>
<feature type="region of interest" description="Disordered" evidence="1">
    <location>
        <begin position="900"/>
        <end position="928"/>
    </location>
</feature>
<organism evidence="2 3">
    <name type="scientific">Durusdinium trenchii</name>
    <dbReference type="NCBI Taxonomy" id="1381693"/>
    <lineage>
        <taxon>Eukaryota</taxon>
        <taxon>Sar</taxon>
        <taxon>Alveolata</taxon>
        <taxon>Dinophyceae</taxon>
        <taxon>Suessiales</taxon>
        <taxon>Symbiodiniaceae</taxon>
        <taxon>Durusdinium</taxon>
    </lineage>
</organism>
<feature type="region of interest" description="Disordered" evidence="1">
    <location>
        <begin position="213"/>
        <end position="249"/>
    </location>
</feature>
<feature type="compositionally biased region" description="Basic and acidic residues" evidence="1">
    <location>
        <begin position="237"/>
        <end position="249"/>
    </location>
</feature>
<feature type="compositionally biased region" description="Pro residues" evidence="1">
    <location>
        <begin position="154"/>
        <end position="172"/>
    </location>
</feature>
<evidence type="ECO:0000313" key="3">
    <source>
        <dbReference type="Proteomes" id="UP001642484"/>
    </source>
</evidence>
<sequence>MESAKEDELLALEDAQDALVPVTAMVLAQGPPTTYGPQRRGEVPGKGKGEGTKTVPVNPFCSERMQAEARLRAMRPAALPDGEAVDVPQTSGRVEPADEERGASMDVKELLKAVMAQNAALKKEVGELRKEIKESKSGKETKGKVREAIEDVPKPPTSTPPPSPPKAPPPMTPDRGRKEVPGQAWADVEIPEFPGGGMETKPMDSMRRDGIQRGSGVPGVPGSWGAQGWGLHPGRQPGDEPGHQGDREGMRELVKGSPLEQAAQSVLRQLGTNSSDGNWGEVIRSVELPPLQDLREGDLGSLILGDWIQLITPTMKDLSATSWKWWEEVLNLAMVAYRDVLQAEPVQRLYIRPRTPPECSGVWSRLEQRGQLMLINAAPQNIKAEVLASRTTSSVEVLYALFRRYQPGGLAERSRLLRQLVEPKAPQSMNEVVEALRGWRRSLRRAQELDIATPDATLLLGALDKMTELVGRTSSQVAFRMSSTRATLGVDVTPTLETVMSFSDMLTAEAESLAISELQPIQEIKGAPHATKVKAMTAAIEEKVEKGTEKPKGEGKSDEKICHKQMKTFKKGFEKGTGIKKMEKNEGGQENQQTLAEEVVDEKTVEKPAASSGEVQALLSDAITLLKSLRPVGDGRTAVKAIKLSSLEVKTNDRALLDGGATHCLRRAEFEEEWQRAQEVRADPMDEDLLTQNEVQTIVPLGVLISLGYEAYWERDRFTLTDPSGALLDVMLEGMCPTVTEGLGRELIVEIERSMVRERARLAVLNGEESRSALEVEEVHWQKELASEGRAVLCVDTVIDPGMNLLRDDVFAYLLEIADGGTLRALLGGPPCRTMSRLRYRQPGPPPLREREGPGRFGLPNLDPVLKQQVEEDTLLWLRQVYLHHRASKASPAAVATALEQPDDPEAYLGESKREIGGAGHQATEEKE</sequence>
<proteinExistence type="predicted"/>
<evidence type="ECO:0000256" key="1">
    <source>
        <dbReference type="SAM" id="MobiDB-lite"/>
    </source>
</evidence>
<comment type="caution">
    <text evidence="2">The sequence shown here is derived from an EMBL/GenBank/DDBJ whole genome shotgun (WGS) entry which is preliminary data.</text>
</comment>
<feature type="compositionally biased region" description="Basic and acidic residues" evidence="1">
    <location>
        <begin position="39"/>
        <end position="51"/>
    </location>
</feature>
<feature type="compositionally biased region" description="Low complexity" evidence="1">
    <location>
        <begin position="214"/>
        <end position="223"/>
    </location>
</feature>
<protein>
    <submittedName>
        <fullName evidence="2">Uncharacterized protein</fullName>
    </submittedName>
</protein>
<name>A0ABP0RXA6_9DINO</name>
<keyword evidence="3" id="KW-1185">Reference proteome</keyword>
<feature type="region of interest" description="Disordered" evidence="1">
    <location>
        <begin position="77"/>
        <end position="103"/>
    </location>
</feature>
<reference evidence="2 3" key="1">
    <citation type="submission" date="2024-02" db="EMBL/GenBank/DDBJ databases">
        <authorList>
            <person name="Chen Y."/>
            <person name="Shah S."/>
            <person name="Dougan E. K."/>
            <person name="Thang M."/>
            <person name="Chan C."/>
        </authorList>
    </citation>
    <scope>NUCLEOTIDE SEQUENCE [LARGE SCALE GENOMIC DNA]</scope>
</reference>